<protein>
    <submittedName>
        <fullName evidence="2">6-bladed beta-propeller</fullName>
    </submittedName>
    <submittedName>
        <fullName evidence="1">Putative lipoprotein</fullName>
    </submittedName>
</protein>
<dbReference type="RefSeq" id="WP_055171882.1">
    <property type="nucleotide sequence ID" value="NZ_CAXSSI010000006.1"/>
</dbReference>
<accession>A0A174N874</accession>
<dbReference type="Pfam" id="PF17170">
    <property type="entry name" value="DUF5128"/>
    <property type="match status" value="1"/>
</dbReference>
<gene>
    <name evidence="1" type="ORF">ERS852494_02243</name>
    <name evidence="2" type="ORF">NXW23_18085</name>
</gene>
<name>A0A174N874_9BACE</name>
<evidence type="ECO:0000313" key="3">
    <source>
        <dbReference type="Proteomes" id="UP000095657"/>
    </source>
</evidence>
<organism evidence="1 3">
    <name type="scientific">Bacteroides caccae</name>
    <dbReference type="NCBI Taxonomy" id="47678"/>
    <lineage>
        <taxon>Bacteria</taxon>
        <taxon>Pseudomonadati</taxon>
        <taxon>Bacteroidota</taxon>
        <taxon>Bacteroidia</taxon>
        <taxon>Bacteroidales</taxon>
        <taxon>Bacteroidaceae</taxon>
        <taxon>Bacteroides</taxon>
    </lineage>
</organism>
<dbReference type="InterPro" id="IPR011044">
    <property type="entry name" value="Quino_amine_DH_bsu"/>
</dbReference>
<evidence type="ECO:0000313" key="1">
    <source>
        <dbReference type="EMBL" id="CUP42718.1"/>
    </source>
</evidence>
<keyword evidence="1" id="KW-0449">Lipoprotein</keyword>
<reference evidence="1 3" key="1">
    <citation type="submission" date="2015-09" db="EMBL/GenBank/DDBJ databases">
        <authorList>
            <consortium name="Pathogen Informatics"/>
        </authorList>
    </citation>
    <scope>NUCLEOTIDE SEQUENCE [LARGE SCALE GENOMIC DNA]</scope>
    <source>
        <strain evidence="1 3">2789STDY5834880</strain>
    </source>
</reference>
<dbReference type="InterPro" id="IPR011042">
    <property type="entry name" value="6-blade_b-propeller_TolB-like"/>
</dbReference>
<reference evidence="2" key="2">
    <citation type="submission" date="2022-08" db="EMBL/GenBank/DDBJ databases">
        <title>Genome Sequencing of Bacteroides fragilis Group Isolates with Nanopore Technology.</title>
        <authorList>
            <person name="Tisza M.J."/>
            <person name="Smith D."/>
            <person name="Dekker J.P."/>
        </authorList>
    </citation>
    <scope>NUCLEOTIDE SEQUENCE</scope>
    <source>
        <strain evidence="2">BFG-474</strain>
    </source>
</reference>
<dbReference type="Gene3D" id="2.120.10.30">
    <property type="entry name" value="TolB, C-terminal domain"/>
    <property type="match status" value="1"/>
</dbReference>
<evidence type="ECO:0000313" key="2">
    <source>
        <dbReference type="EMBL" id="UVQ96207.1"/>
    </source>
</evidence>
<dbReference type="Proteomes" id="UP000095657">
    <property type="component" value="Unassembled WGS sequence"/>
</dbReference>
<dbReference type="EMBL" id="CP103166">
    <property type="protein sequence ID" value="UVQ96207.1"/>
    <property type="molecule type" value="Genomic_DNA"/>
</dbReference>
<dbReference type="SUPFAM" id="SSF50969">
    <property type="entry name" value="YVTN repeat-like/Quinoprotein amine dehydrogenase"/>
    <property type="match status" value="1"/>
</dbReference>
<dbReference type="STRING" id="47678.ERS852494_02243"/>
<proteinExistence type="predicted"/>
<dbReference type="PROSITE" id="PS51257">
    <property type="entry name" value="PROKAR_LIPOPROTEIN"/>
    <property type="match status" value="1"/>
</dbReference>
<sequence length="391" mass="45387">MKIIWFFFSLCLLVGCKRSDVAVSVEQTLPVIDLNAAYPEKKLDLAEVASPEYIPLYTVGADSLDRYSLTSASVSPHWVVAYNWQQTIMVFERATGKLRYRFNHQGQQKEQYYYIFSVFVDEEREEIYVVGSVFKIQVYSLSGNYKRTLNLPYDMSFEQVFDYDKDSLIFNDGREDVDNPVQKGTYYYLMSKTDGGMRPLPFHVKYRITNRFRIRLRNGDRQGVISCMFSVKPLLKNGDEVILSEFSNDTVFSYGKEGAKPLLVRTPAPRSTFPLKLMSVSACSRRFLFLDVIEKVYRRNIKKLDGDSFVYDYREKEIFTPVLVNSDFIPELPVEIDNMNGSFPKYAGASSIHSREFMQYYRRGNLQGRACEAASCLTRDDIYVLVLYHFN</sequence>
<dbReference type="AlphaFoldDB" id="A0A174N874"/>
<dbReference type="EMBL" id="CZAI01000004">
    <property type="protein sequence ID" value="CUP42718.1"/>
    <property type="molecule type" value="Genomic_DNA"/>
</dbReference>
<dbReference type="Proteomes" id="UP001060260">
    <property type="component" value="Chromosome"/>
</dbReference>